<gene>
    <name evidence="2" type="ORF">WOLCODRAFT_155382</name>
</gene>
<dbReference type="Proteomes" id="UP000218811">
    <property type="component" value="Unassembled WGS sequence"/>
</dbReference>
<feature type="region of interest" description="Disordered" evidence="1">
    <location>
        <begin position="1"/>
        <end position="74"/>
    </location>
</feature>
<evidence type="ECO:0000256" key="1">
    <source>
        <dbReference type="SAM" id="MobiDB-lite"/>
    </source>
</evidence>
<sequence>MVRTGTLYLTEEWKKKGRPRERGSGTTSGGTPLRPRGYVKRFSVTPLRQVSLADDDERLPQNKRIPHTDTKQAR</sequence>
<name>A0A2H3IYA6_WOLCO</name>
<reference evidence="2 3" key="1">
    <citation type="journal article" date="2012" name="Science">
        <title>The Paleozoic origin of enzymatic lignin decomposition reconstructed from 31 fungal genomes.</title>
        <authorList>
            <person name="Floudas D."/>
            <person name="Binder M."/>
            <person name="Riley R."/>
            <person name="Barry K."/>
            <person name="Blanchette R.A."/>
            <person name="Henrissat B."/>
            <person name="Martinez A.T."/>
            <person name="Otillar R."/>
            <person name="Spatafora J.W."/>
            <person name="Yadav J.S."/>
            <person name="Aerts A."/>
            <person name="Benoit I."/>
            <person name="Boyd A."/>
            <person name="Carlson A."/>
            <person name="Copeland A."/>
            <person name="Coutinho P.M."/>
            <person name="de Vries R.P."/>
            <person name="Ferreira P."/>
            <person name="Findley K."/>
            <person name="Foster B."/>
            <person name="Gaskell J."/>
            <person name="Glotzer D."/>
            <person name="Gorecki P."/>
            <person name="Heitman J."/>
            <person name="Hesse C."/>
            <person name="Hori C."/>
            <person name="Igarashi K."/>
            <person name="Jurgens J.A."/>
            <person name="Kallen N."/>
            <person name="Kersten P."/>
            <person name="Kohler A."/>
            <person name="Kuees U."/>
            <person name="Kumar T.K.A."/>
            <person name="Kuo A."/>
            <person name="LaButti K."/>
            <person name="Larrondo L.F."/>
            <person name="Lindquist E."/>
            <person name="Ling A."/>
            <person name="Lombard V."/>
            <person name="Lucas S."/>
            <person name="Lundell T."/>
            <person name="Martin R."/>
            <person name="McLaughlin D.J."/>
            <person name="Morgenstern I."/>
            <person name="Morin E."/>
            <person name="Murat C."/>
            <person name="Nagy L.G."/>
            <person name="Nolan M."/>
            <person name="Ohm R.A."/>
            <person name="Patyshakuliyeva A."/>
            <person name="Rokas A."/>
            <person name="Ruiz-Duenas F.J."/>
            <person name="Sabat G."/>
            <person name="Salamov A."/>
            <person name="Samejima M."/>
            <person name="Schmutz J."/>
            <person name="Slot J.C."/>
            <person name="St John F."/>
            <person name="Stenlid J."/>
            <person name="Sun H."/>
            <person name="Sun S."/>
            <person name="Syed K."/>
            <person name="Tsang A."/>
            <person name="Wiebenga A."/>
            <person name="Young D."/>
            <person name="Pisabarro A."/>
            <person name="Eastwood D.C."/>
            <person name="Martin F."/>
            <person name="Cullen D."/>
            <person name="Grigoriev I.V."/>
            <person name="Hibbett D.S."/>
        </authorList>
    </citation>
    <scope>NUCLEOTIDE SEQUENCE [LARGE SCALE GENOMIC DNA]</scope>
    <source>
        <strain evidence="2 3">MD-104</strain>
    </source>
</reference>
<dbReference type="AlphaFoldDB" id="A0A2H3IYA6"/>
<protein>
    <submittedName>
        <fullName evidence="2">Uncharacterized protein</fullName>
    </submittedName>
</protein>
<dbReference type="EMBL" id="KB467832">
    <property type="protein sequence ID" value="PCH34721.1"/>
    <property type="molecule type" value="Genomic_DNA"/>
</dbReference>
<organism evidence="2 3">
    <name type="scientific">Wolfiporia cocos (strain MD-104)</name>
    <name type="common">Brown rot fungus</name>
    <dbReference type="NCBI Taxonomy" id="742152"/>
    <lineage>
        <taxon>Eukaryota</taxon>
        <taxon>Fungi</taxon>
        <taxon>Dikarya</taxon>
        <taxon>Basidiomycota</taxon>
        <taxon>Agaricomycotina</taxon>
        <taxon>Agaricomycetes</taxon>
        <taxon>Polyporales</taxon>
        <taxon>Phaeolaceae</taxon>
        <taxon>Wolfiporia</taxon>
    </lineage>
</organism>
<accession>A0A2H3IYA6</accession>
<evidence type="ECO:0000313" key="3">
    <source>
        <dbReference type="Proteomes" id="UP000218811"/>
    </source>
</evidence>
<proteinExistence type="predicted"/>
<keyword evidence="3" id="KW-1185">Reference proteome</keyword>
<evidence type="ECO:0000313" key="2">
    <source>
        <dbReference type="EMBL" id="PCH34721.1"/>
    </source>
</evidence>